<gene>
    <name evidence="1" type="ORF">FC75_GL002229</name>
</gene>
<dbReference type="GO" id="GO:0030420">
    <property type="term" value="P:establishment of competence for transformation"/>
    <property type="evidence" value="ECO:0007669"/>
    <property type="project" value="InterPro"/>
</dbReference>
<name>A0A0R2EZG0_9LACO</name>
<evidence type="ECO:0000313" key="2">
    <source>
        <dbReference type="Proteomes" id="UP000050865"/>
    </source>
</evidence>
<protein>
    <submittedName>
        <fullName evidence="1">Uncharacterized protein</fullName>
    </submittedName>
</protein>
<dbReference type="RefSeq" id="WP_056989644.1">
    <property type="nucleotide sequence ID" value="NZ_AYZJ01000050.1"/>
</dbReference>
<sequence length="267" mass="29995">MLKIEKVDGTLPSFQPQDLEAAADQLPVRDDLLLMPTLVFIMPFTHQHIRTIAIDAEVGPYATTQSTKAISRNLGARISLFRIQVNETRRLVHAQMGLHGHPQRIIPYFATFFFPLSSNKKRDTIWIAGHYLQDLTIIGPHVVRAQFQTAGKGSFSVTLSSSTLPDARRLSQLQEYAAEVTRQMQPVLREVYGPVYNGAQFSKPLPSNYARLNLNGDPLNTASPIDPVHEALTQIWPKIIASLKDQGSLIDYSDLYTNVSERLRGYR</sequence>
<dbReference type="Proteomes" id="UP000050865">
    <property type="component" value="Unassembled WGS sequence"/>
</dbReference>
<dbReference type="InterPro" id="IPR010461">
    <property type="entry name" value="ComK"/>
</dbReference>
<dbReference type="PATRIC" id="fig|1423730.4.peg.2317"/>
<dbReference type="EMBL" id="AYZJ01000050">
    <property type="protein sequence ID" value="KRN21427.1"/>
    <property type="molecule type" value="Genomic_DNA"/>
</dbReference>
<evidence type="ECO:0000313" key="1">
    <source>
        <dbReference type="EMBL" id="KRN21427.1"/>
    </source>
</evidence>
<dbReference type="AlphaFoldDB" id="A0A0R2EZG0"/>
<proteinExistence type="predicted"/>
<organism evidence="1 2">
    <name type="scientific">Lacticaseibacillus camelliae DSM 22697 = JCM 13995</name>
    <dbReference type="NCBI Taxonomy" id="1423730"/>
    <lineage>
        <taxon>Bacteria</taxon>
        <taxon>Bacillati</taxon>
        <taxon>Bacillota</taxon>
        <taxon>Bacilli</taxon>
        <taxon>Lactobacillales</taxon>
        <taxon>Lactobacillaceae</taxon>
        <taxon>Lacticaseibacillus</taxon>
    </lineage>
</organism>
<keyword evidence="2" id="KW-1185">Reference proteome</keyword>
<reference evidence="1 2" key="1">
    <citation type="journal article" date="2015" name="Genome Announc.">
        <title>Expanding the biotechnology potential of lactobacilli through comparative genomics of 213 strains and associated genera.</title>
        <authorList>
            <person name="Sun Z."/>
            <person name="Harris H.M."/>
            <person name="McCann A."/>
            <person name="Guo C."/>
            <person name="Argimon S."/>
            <person name="Zhang W."/>
            <person name="Yang X."/>
            <person name="Jeffery I.B."/>
            <person name="Cooney J.C."/>
            <person name="Kagawa T.F."/>
            <person name="Liu W."/>
            <person name="Song Y."/>
            <person name="Salvetti E."/>
            <person name="Wrobel A."/>
            <person name="Rasinkangas P."/>
            <person name="Parkhill J."/>
            <person name="Rea M.C."/>
            <person name="O'Sullivan O."/>
            <person name="Ritari J."/>
            <person name="Douillard F.P."/>
            <person name="Paul Ross R."/>
            <person name="Yang R."/>
            <person name="Briner A.E."/>
            <person name="Felis G.E."/>
            <person name="de Vos W.M."/>
            <person name="Barrangou R."/>
            <person name="Klaenhammer T.R."/>
            <person name="Caufield P.W."/>
            <person name="Cui Y."/>
            <person name="Zhang H."/>
            <person name="O'Toole P.W."/>
        </authorList>
    </citation>
    <scope>NUCLEOTIDE SEQUENCE [LARGE SCALE GENOMIC DNA]</scope>
    <source>
        <strain evidence="1 2">DSM 22697</strain>
    </source>
</reference>
<accession>A0A0R2EZG0</accession>
<comment type="caution">
    <text evidence="1">The sequence shown here is derived from an EMBL/GenBank/DDBJ whole genome shotgun (WGS) entry which is preliminary data.</text>
</comment>
<dbReference type="Pfam" id="PF06338">
    <property type="entry name" value="ComK"/>
    <property type="match status" value="1"/>
</dbReference>